<organism evidence="3">
    <name type="scientific">Providencia rettgeri</name>
    <dbReference type="NCBI Taxonomy" id="587"/>
    <lineage>
        <taxon>Bacteria</taxon>
        <taxon>Pseudomonadati</taxon>
        <taxon>Pseudomonadota</taxon>
        <taxon>Gammaproteobacteria</taxon>
        <taxon>Enterobacterales</taxon>
        <taxon>Morganellaceae</taxon>
        <taxon>Providencia</taxon>
    </lineage>
</organism>
<evidence type="ECO:0000259" key="2">
    <source>
        <dbReference type="Pfam" id="PF11740"/>
    </source>
</evidence>
<dbReference type="Pfam" id="PF11740">
    <property type="entry name" value="KfrA_N"/>
    <property type="match status" value="1"/>
</dbReference>
<dbReference type="Gene3D" id="1.10.287.1490">
    <property type="match status" value="1"/>
</dbReference>
<name>B2G2Q9_PRORE</name>
<keyword evidence="3" id="KW-0614">Plasmid</keyword>
<sequence length="224" mass="24956">MCSIIQHTTTQRPARMAITKQDIWRAADELDAEGIRPTLAAVRKKLGSGSFTTISDAMAEWKNRKTATLPSSDPLPVAVNEHLAELGNALWAIALANANARFDEDRKQIEADKAAISQQLAEAIELADTFTRENDQLRERVNQLEPMERERDKLADQLAEVKRRSGEELNRCMEKLTQRDNEAIEARKQAKEAIERAASLQGQVEALKEQVANLTAVLKTGGKQ</sequence>
<dbReference type="EMBL" id="AM901564">
    <property type="protein sequence ID" value="CAQ48373.1"/>
    <property type="molecule type" value="Genomic_DNA"/>
</dbReference>
<protein>
    <submittedName>
        <fullName evidence="3">Conserved hypothetical plasmid protein</fullName>
    </submittedName>
</protein>
<geneLocation type="plasmid" evidence="3">
    <name>R7K</name>
</geneLocation>
<dbReference type="AlphaFoldDB" id="B2G2Q9"/>
<gene>
    <name evidence="3" type="primary">kfrA</name>
    <name evidence="3" type="ORF">R7K_032</name>
</gene>
<proteinExistence type="predicted"/>
<evidence type="ECO:0000313" key="3">
    <source>
        <dbReference type="EMBL" id="CAQ48373.1"/>
    </source>
</evidence>
<reference evidence="3" key="1">
    <citation type="journal article" date="2008" name="Antimicrob. Agents Chemother.">
        <title>Different pathways to acquiring resistance genes illustrated by the recent evolution of IncW plasmids.</title>
        <authorList>
            <person name="Revilla C."/>
            <person name="Garcillan-Barcia M.P."/>
            <person name="Fernandez-Lopez R."/>
            <person name="Thomson N.R."/>
            <person name="Sanders M."/>
            <person name="Cheung M."/>
            <person name="Thomas C.M."/>
            <person name="de la Cruz F."/>
        </authorList>
    </citation>
    <scope>NUCLEOTIDE SEQUENCE [LARGE SCALE GENOMIC DNA]</scope>
    <source>
        <plasmid evidence="3">R7K</plasmid>
    </source>
</reference>
<feature type="domain" description="KfrA N-terminal DNA-binding" evidence="2">
    <location>
        <begin position="19"/>
        <end position="130"/>
    </location>
</feature>
<feature type="coiled-coil region" evidence="1">
    <location>
        <begin position="106"/>
        <end position="217"/>
    </location>
</feature>
<dbReference type="InterPro" id="IPR021104">
    <property type="entry name" value="KfrA_DNA-bd_N"/>
</dbReference>
<keyword evidence="1" id="KW-0175">Coiled coil</keyword>
<evidence type="ECO:0000256" key="1">
    <source>
        <dbReference type="SAM" id="Coils"/>
    </source>
</evidence>
<accession>B2G2Q9</accession>